<organism evidence="7 8">
    <name type="scientific">Naematelia encephala</name>
    <dbReference type="NCBI Taxonomy" id="71784"/>
    <lineage>
        <taxon>Eukaryota</taxon>
        <taxon>Fungi</taxon>
        <taxon>Dikarya</taxon>
        <taxon>Basidiomycota</taxon>
        <taxon>Agaricomycotina</taxon>
        <taxon>Tremellomycetes</taxon>
        <taxon>Tremellales</taxon>
        <taxon>Naemateliaceae</taxon>
        <taxon>Naematelia</taxon>
    </lineage>
</organism>
<dbReference type="GO" id="GO:0004519">
    <property type="term" value="F:endonuclease activity"/>
    <property type="evidence" value="ECO:0007669"/>
    <property type="project" value="UniProtKB-KW"/>
</dbReference>
<feature type="compositionally biased region" description="Basic and acidic residues" evidence="5">
    <location>
        <begin position="550"/>
        <end position="564"/>
    </location>
</feature>
<dbReference type="EMBL" id="MCFC01000006">
    <property type="protein sequence ID" value="ORY33395.1"/>
    <property type="molecule type" value="Genomic_DNA"/>
</dbReference>
<dbReference type="PANTHER" id="PTHR15107:SF0">
    <property type="entry name" value="DNA ENDONUCLEASE ACTIVATOR CTP1 C-TERMINAL DOMAIN-CONTAINING PROTEIN"/>
    <property type="match status" value="1"/>
</dbReference>
<keyword evidence="8" id="KW-1185">Reference proteome</keyword>
<feature type="compositionally biased region" description="Polar residues" evidence="5">
    <location>
        <begin position="148"/>
        <end position="160"/>
    </location>
</feature>
<protein>
    <submittedName>
        <fullName evidence="7">DNA repair protein endonuclease SAE2/CtIP C-terminus-domain-containing protein</fullName>
    </submittedName>
</protein>
<accession>A0A1Y2BH14</accession>
<dbReference type="Pfam" id="PF08573">
    <property type="entry name" value="SAE2"/>
    <property type="match status" value="1"/>
</dbReference>
<dbReference type="GO" id="GO:0003684">
    <property type="term" value="F:damaged DNA binding"/>
    <property type="evidence" value="ECO:0007669"/>
    <property type="project" value="TreeGrafter"/>
</dbReference>
<keyword evidence="7" id="KW-0255">Endonuclease</keyword>
<proteinExistence type="predicted"/>
<keyword evidence="7" id="KW-0378">Hydrolase</keyword>
<dbReference type="OrthoDB" id="5801062at2759"/>
<reference evidence="7 8" key="1">
    <citation type="submission" date="2016-07" db="EMBL/GenBank/DDBJ databases">
        <title>Pervasive Adenine N6-methylation of Active Genes in Fungi.</title>
        <authorList>
            <consortium name="DOE Joint Genome Institute"/>
            <person name="Mondo S.J."/>
            <person name="Dannebaum R.O."/>
            <person name="Kuo R.C."/>
            <person name="Labutti K."/>
            <person name="Haridas S."/>
            <person name="Kuo A."/>
            <person name="Salamov A."/>
            <person name="Ahrendt S.R."/>
            <person name="Lipzen A."/>
            <person name="Sullivan W."/>
            <person name="Andreopoulos W.B."/>
            <person name="Clum A."/>
            <person name="Lindquist E."/>
            <person name="Daum C."/>
            <person name="Ramamoorthy G.K."/>
            <person name="Gryganskyi A."/>
            <person name="Culley D."/>
            <person name="Magnuson J.K."/>
            <person name="James T.Y."/>
            <person name="O'Malley M.A."/>
            <person name="Stajich J.E."/>
            <person name="Spatafora J.W."/>
            <person name="Visel A."/>
            <person name="Grigoriev I.V."/>
        </authorList>
    </citation>
    <scope>NUCLEOTIDE SEQUENCE [LARGE SCALE GENOMIC DNA]</scope>
    <source>
        <strain evidence="7 8">68-887.2</strain>
    </source>
</reference>
<keyword evidence="3" id="KW-0539">Nucleus</keyword>
<evidence type="ECO:0000256" key="5">
    <source>
        <dbReference type="SAM" id="MobiDB-lite"/>
    </source>
</evidence>
<evidence type="ECO:0000256" key="3">
    <source>
        <dbReference type="ARBA" id="ARBA00023242"/>
    </source>
</evidence>
<dbReference type="AlphaFoldDB" id="A0A1Y2BH14"/>
<feature type="region of interest" description="Disordered" evidence="5">
    <location>
        <begin position="219"/>
        <end position="256"/>
    </location>
</feature>
<sequence length="629" mass="71752">MEYDTIGKVTRRAWVLEEKNRGLEEDVQKMRRQYEDDIEYERVIAAGLRERIGILEEKWRKVEEGKKADLSQIKDLETRLSEASERAHSQGRAWENTILDLREALAAEKQESASLREKLELALKGNMGIEALTNTNAAESPRRALAPLNSNVSQTPVTPTKQEKPALSPMPGMARRYALLEDRHQQLKTEYDSLRARYKADIKHWKEYKAVEEARVDLKKQRREERKAAKTGPKSMSKTPTEQLVEASEGSLPQTAKRQDHLISSTLPSSGEAFESLGSERVYLPTDETTERAVQEAQSLGRTDRSLKQHLASTDITRPSSSSEPRPQAYTASVPRATSRDHDGTDSTPRPIHNDIRARTANPSRISPWLEREISSIKGPSASTGESDIFELPWTGTRTVLKPLVRDRMGGNPTGSLRRKTILNSFDEGTPEQTPSSSKRKLDAEDLTPLQKATELRRLARLPVSEKRQVYAQYKGKGRYVAPDEVQKKVYDEYEIDPLQNEGEKHQFHDVKRRKADRKQMHGGDCECCRGYYEAIGPIPRYNQPPVWKEASEPDKAKEDELQEHQNQVSRHRDTWQKPPTPPGYWHIGFPTTQDVVEQNRKADEMIAEKEAQVKKDAARKDGKWKKKV</sequence>
<dbReference type="InParanoid" id="A0A1Y2BH14"/>
<evidence type="ECO:0000256" key="2">
    <source>
        <dbReference type="ARBA" id="ARBA00022763"/>
    </source>
</evidence>
<feature type="region of interest" description="Disordered" evidence="5">
    <location>
        <begin position="544"/>
        <end position="590"/>
    </location>
</feature>
<evidence type="ECO:0000256" key="1">
    <source>
        <dbReference type="ARBA" id="ARBA00004123"/>
    </source>
</evidence>
<evidence type="ECO:0000313" key="7">
    <source>
        <dbReference type="EMBL" id="ORY33395.1"/>
    </source>
</evidence>
<evidence type="ECO:0000259" key="6">
    <source>
        <dbReference type="Pfam" id="PF08573"/>
    </source>
</evidence>
<dbReference type="InterPro" id="IPR033316">
    <property type="entry name" value="RBBP8-like"/>
</dbReference>
<keyword evidence="4" id="KW-0175">Coiled coil</keyword>
<dbReference type="GO" id="GO:0010792">
    <property type="term" value="P:DNA double-strand break processing involved in repair via single-strand annealing"/>
    <property type="evidence" value="ECO:0007669"/>
    <property type="project" value="TreeGrafter"/>
</dbReference>
<dbReference type="GO" id="GO:0005634">
    <property type="term" value="C:nucleus"/>
    <property type="evidence" value="ECO:0007669"/>
    <property type="project" value="UniProtKB-SubCell"/>
</dbReference>
<name>A0A1Y2BH14_9TREE</name>
<feature type="coiled-coil region" evidence="4">
    <location>
        <begin position="66"/>
        <end position="118"/>
    </location>
</feature>
<comment type="caution">
    <text evidence="7">The sequence shown here is derived from an EMBL/GenBank/DDBJ whole genome shotgun (WGS) entry which is preliminary data.</text>
</comment>
<keyword evidence="2" id="KW-0227">DNA damage</keyword>
<evidence type="ECO:0000313" key="8">
    <source>
        <dbReference type="Proteomes" id="UP000193986"/>
    </source>
</evidence>
<dbReference type="PANTHER" id="PTHR15107">
    <property type="entry name" value="RETINOBLASTOMA BINDING PROTEIN 8"/>
    <property type="match status" value="1"/>
</dbReference>
<evidence type="ECO:0000256" key="4">
    <source>
        <dbReference type="SAM" id="Coils"/>
    </source>
</evidence>
<keyword evidence="7" id="KW-0540">Nuclease</keyword>
<dbReference type="InterPro" id="IPR013882">
    <property type="entry name" value="Ctp1_C"/>
</dbReference>
<dbReference type="Proteomes" id="UP000193986">
    <property type="component" value="Unassembled WGS sequence"/>
</dbReference>
<feature type="compositionally biased region" description="Basic and acidic residues" evidence="5">
    <location>
        <begin position="219"/>
        <end position="228"/>
    </location>
</feature>
<feature type="region of interest" description="Disordered" evidence="5">
    <location>
        <begin position="147"/>
        <end position="169"/>
    </location>
</feature>
<feature type="region of interest" description="Disordered" evidence="5">
    <location>
        <begin position="284"/>
        <end position="364"/>
    </location>
</feature>
<feature type="compositionally biased region" description="Polar residues" evidence="5">
    <location>
        <begin position="311"/>
        <end position="325"/>
    </location>
</feature>
<comment type="subcellular location">
    <subcellularLocation>
        <location evidence="1">Nucleus</location>
    </subcellularLocation>
</comment>
<feature type="domain" description="DNA endonuclease activator Ctp1 C-terminal" evidence="6">
    <location>
        <begin position="507"/>
        <end position="594"/>
    </location>
</feature>
<feature type="region of interest" description="Disordered" evidence="5">
    <location>
        <begin position="424"/>
        <end position="444"/>
    </location>
</feature>
<gene>
    <name evidence="7" type="ORF">BCR39DRAFT_519778</name>
</gene>
<dbReference type="STRING" id="71784.A0A1Y2BH14"/>